<dbReference type="EMBL" id="CAXAMM010041784">
    <property type="protein sequence ID" value="CAK9101190.1"/>
    <property type="molecule type" value="Genomic_DNA"/>
</dbReference>
<evidence type="ECO:0000313" key="3">
    <source>
        <dbReference type="Proteomes" id="UP001642464"/>
    </source>
</evidence>
<name>A0ABP0RKS0_9DINO</name>
<dbReference type="EMBL" id="CAXAMM010041796">
    <property type="protein sequence ID" value="CAK9101288.1"/>
    <property type="molecule type" value="Genomic_DNA"/>
</dbReference>
<keyword evidence="3" id="KW-1185">Reference proteome</keyword>
<protein>
    <submittedName>
        <fullName evidence="1">Uncharacterized protein</fullName>
    </submittedName>
</protein>
<dbReference type="Proteomes" id="UP001642464">
    <property type="component" value="Unassembled WGS sequence"/>
</dbReference>
<comment type="caution">
    <text evidence="1">The sequence shown here is derived from an EMBL/GenBank/DDBJ whole genome shotgun (WGS) entry which is preliminary data.</text>
</comment>
<gene>
    <name evidence="1" type="ORF">SCF082_LOCUS47329</name>
    <name evidence="2" type="ORF">SCF082_LOCUS47372</name>
</gene>
<sequence length="132" mass="14154">MKAPGIANPQSMQEVIFGRPGVENKRGMRAKSVSAAGVKTDPDLQRVEGISILSARWTSSTLRVGDAPPAEAAQETGFEDYAGRKAQSARQCSSNLRSVSAVDKLLYGRDLSQAKQDALVQYANKYVPGQAK</sequence>
<proteinExistence type="predicted"/>
<accession>A0ABP0RKS0</accession>
<organism evidence="1 3">
    <name type="scientific">Durusdinium trenchii</name>
    <dbReference type="NCBI Taxonomy" id="1381693"/>
    <lineage>
        <taxon>Eukaryota</taxon>
        <taxon>Sar</taxon>
        <taxon>Alveolata</taxon>
        <taxon>Dinophyceae</taxon>
        <taxon>Suessiales</taxon>
        <taxon>Symbiodiniaceae</taxon>
        <taxon>Durusdinium</taxon>
    </lineage>
</organism>
<evidence type="ECO:0000313" key="1">
    <source>
        <dbReference type="EMBL" id="CAK9101190.1"/>
    </source>
</evidence>
<reference evidence="1 3" key="1">
    <citation type="submission" date="2024-02" db="EMBL/GenBank/DDBJ databases">
        <authorList>
            <person name="Chen Y."/>
            <person name="Shah S."/>
            <person name="Dougan E. K."/>
            <person name="Thang M."/>
            <person name="Chan C."/>
        </authorList>
    </citation>
    <scope>NUCLEOTIDE SEQUENCE [LARGE SCALE GENOMIC DNA]</scope>
</reference>
<evidence type="ECO:0000313" key="2">
    <source>
        <dbReference type="EMBL" id="CAK9101288.1"/>
    </source>
</evidence>